<dbReference type="InterPro" id="IPR002182">
    <property type="entry name" value="NB-ARC"/>
</dbReference>
<dbReference type="SMART" id="SM00355">
    <property type="entry name" value="ZnF_C2H2"/>
    <property type="match status" value="3"/>
</dbReference>
<keyword evidence="1" id="KW-0862">Zinc</keyword>
<dbReference type="Proteomes" id="UP000770015">
    <property type="component" value="Unassembled WGS sequence"/>
</dbReference>
<dbReference type="PANTHER" id="PTHR35391">
    <property type="entry name" value="C2H2-TYPE DOMAIN-CONTAINING PROTEIN-RELATED"/>
    <property type="match status" value="1"/>
</dbReference>
<dbReference type="EMBL" id="JAGSXJ010000025">
    <property type="protein sequence ID" value="KAH6675312.1"/>
    <property type="molecule type" value="Genomic_DNA"/>
</dbReference>
<dbReference type="PRINTS" id="PR00364">
    <property type="entry name" value="DISEASERSIST"/>
</dbReference>
<feature type="region of interest" description="Disordered" evidence="3">
    <location>
        <begin position="346"/>
        <end position="429"/>
    </location>
</feature>
<dbReference type="PROSITE" id="PS50157">
    <property type="entry name" value="ZINC_FINGER_C2H2_2"/>
    <property type="match status" value="1"/>
</dbReference>
<dbReference type="GO" id="GO:0008270">
    <property type="term" value="F:zinc ion binding"/>
    <property type="evidence" value="ECO:0007669"/>
    <property type="project" value="UniProtKB-KW"/>
</dbReference>
<gene>
    <name evidence="5" type="ORF">F5X68DRAFT_174456</name>
</gene>
<feature type="compositionally biased region" description="Basic and acidic residues" evidence="3">
    <location>
        <begin position="29"/>
        <end position="39"/>
    </location>
</feature>
<dbReference type="InterPro" id="IPR027417">
    <property type="entry name" value="P-loop_NTPase"/>
</dbReference>
<sequence>MFKGASQMLWKRLGRASWRRQVYLRMIHDGRKDSAEPRKTRQSTAPAPKAARRDVAVDAFNFQSPALKTESDHSGTHLKADLIVTSKPSKSLASQSNAPSVFSAPILSRTTSYTSVATSLVQKSLIITPVDEERPPPSHAVLQRPKQIREQQPYLCQFCGFDINLNDEITSDEEWQEHIYRDLFAYLCTFDSCNHPRKVYGDKDEWYHHELSTHRIPLVWTCGECEDEFSERSKLQDHILTAHSEDFTVSEVSRSVAFLRPIRSQKAAVGRTRCPLCPSPVDMEDMRYHIAGHLEAFCHICLDKESVTESSDSDDIMSQGGSDNMSENGAKIRFIEAFATEQHVRTSTRYLPHAQITEEDDLGDASDEEDSKASAEQGPAGGHMSSRAWRVQSLMEAPDDRDRRGTRGRSSTDTTAKLQLDTRSFPRDENFRGREKELINLYTVLSDPGKVYILSAEGGMGKTAVAVEFSHRYEHVFECIFWVQAETPVGANETFNQIATAVGVAEFGDDQQTLTRKGRQYLETTTKKWLLVLDNVEKWEHIDAFTPSKTSATAGSILITTRHQHFTAPSRPVNYYRRTLEELTVDEGADLLLHGLPRELQPNSRNAREDPEMKVVNDIAKLAGLPLAIIIITGCMKSMYCRPSEFWSYWDSWWLANRPDLKAEEKGSTRGRLEQIMKLSVEDLGDDALSVMRIMAFLSSDGTQKDLLTWDQPPSDCQYLRTFRINKILRDLLAKRFISLKKEEGKEVYVIHRALQSRLLVELHKEPERWRALFRVAFQLVRNKLPRPSLDTTEQHKWNQFKEYLPHVAHLQRAYADPTTIVSAVPFVGLAELFKDGGVLLWQRFLSQDAMRLLTTSERILDQLETEHEDLRAEIHVTMNLLLQYLGIARRKESSERFLKILEYRQKRMQAAEAAGLVTDAEAMGLINAKADYANSLLQFNKFRDAEKLYADCHESLLQVRGDNKEAFSFAKLNHHMAYCKMYHGEFEEANNLSSKAVELIGSWGTPALRMRYQFDQACILLQSGDKPGALDLHERILNERLEVHGKESYFTLQSQYAVAAMYSYLERWDDAEWQLRDALRQNDNPKSKNIWPDAAAARAKYHLSQILVAKGEEKHAGEAETLAKEAKDVLSRLLVYDPIRGVKEEDTGALFDHLQPVFGGRWTGLSLLKYVR</sequence>
<comment type="caution">
    <text evidence="5">The sequence shown here is derived from an EMBL/GenBank/DDBJ whole genome shotgun (WGS) entry which is preliminary data.</text>
</comment>
<name>A0A9P8V628_9PEZI</name>
<proteinExistence type="predicted"/>
<dbReference type="Gene3D" id="3.40.50.300">
    <property type="entry name" value="P-loop containing nucleotide triphosphate hydrolases"/>
    <property type="match status" value="1"/>
</dbReference>
<dbReference type="Gene3D" id="1.25.40.10">
    <property type="entry name" value="Tetratricopeptide repeat domain"/>
    <property type="match status" value="1"/>
</dbReference>
<accession>A0A9P8V628</accession>
<dbReference type="SUPFAM" id="SSF48452">
    <property type="entry name" value="TPR-like"/>
    <property type="match status" value="1"/>
</dbReference>
<feature type="coiled-coil region" evidence="2">
    <location>
        <begin position="854"/>
        <end position="881"/>
    </location>
</feature>
<dbReference type="GO" id="GO:0043531">
    <property type="term" value="F:ADP binding"/>
    <property type="evidence" value="ECO:0007669"/>
    <property type="project" value="InterPro"/>
</dbReference>
<evidence type="ECO:0000256" key="2">
    <source>
        <dbReference type="SAM" id="Coils"/>
    </source>
</evidence>
<dbReference type="Pfam" id="PF00931">
    <property type="entry name" value="NB-ARC"/>
    <property type="match status" value="1"/>
</dbReference>
<evidence type="ECO:0000256" key="3">
    <source>
        <dbReference type="SAM" id="MobiDB-lite"/>
    </source>
</evidence>
<dbReference type="SUPFAM" id="SSF52540">
    <property type="entry name" value="P-loop containing nucleoside triphosphate hydrolases"/>
    <property type="match status" value="1"/>
</dbReference>
<reference evidence="5" key="1">
    <citation type="journal article" date="2021" name="Nat. Commun.">
        <title>Genetic determinants of endophytism in the Arabidopsis root mycobiome.</title>
        <authorList>
            <person name="Mesny F."/>
            <person name="Miyauchi S."/>
            <person name="Thiergart T."/>
            <person name="Pickel B."/>
            <person name="Atanasova L."/>
            <person name="Karlsson M."/>
            <person name="Huettel B."/>
            <person name="Barry K.W."/>
            <person name="Haridas S."/>
            <person name="Chen C."/>
            <person name="Bauer D."/>
            <person name="Andreopoulos W."/>
            <person name="Pangilinan J."/>
            <person name="LaButti K."/>
            <person name="Riley R."/>
            <person name="Lipzen A."/>
            <person name="Clum A."/>
            <person name="Drula E."/>
            <person name="Henrissat B."/>
            <person name="Kohler A."/>
            <person name="Grigoriev I.V."/>
            <person name="Martin F.M."/>
            <person name="Hacquard S."/>
        </authorList>
    </citation>
    <scope>NUCLEOTIDE SEQUENCE</scope>
    <source>
        <strain evidence="5">MPI-SDFR-AT-0117</strain>
    </source>
</reference>
<evidence type="ECO:0000313" key="6">
    <source>
        <dbReference type="Proteomes" id="UP000770015"/>
    </source>
</evidence>
<dbReference type="AlphaFoldDB" id="A0A9P8V628"/>
<feature type="domain" description="C2H2-type" evidence="4">
    <location>
        <begin position="220"/>
        <end position="248"/>
    </location>
</feature>
<dbReference type="PROSITE" id="PS00028">
    <property type="entry name" value="ZINC_FINGER_C2H2_1"/>
    <property type="match status" value="1"/>
</dbReference>
<dbReference type="InterPro" id="IPR011990">
    <property type="entry name" value="TPR-like_helical_dom_sf"/>
</dbReference>
<evidence type="ECO:0000313" key="5">
    <source>
        <dbReference type="EMBL" id="KAH6675312.1"/>
    </source>
</evidence>
<protein>
    <submittedName>
        <fullName evidence="5">Nb-arc domain-containing protein</fullName>
    </submittedName>
</protein>
<dbReference type="PANTHER" id="PTHR35391:SF7">
    <property type="entry name" value="C2H2-TYPE DOMAIN-CONTAINING PROTEIN"/>
    <property type="match status" value="1"/>
</dbReference>
<feature type="compositionally biased region" description="Acidic residues" evidence="3">
    <location>
        <begin position="357"/>
        <end position="370"/>
    </location>
</feature>
<evidence type="ECO:0000259" key="4">
    <source>
        <dbReference type="PROSITE" id="PS50157"/>
    </source>
</evidence>
<dbReference type="OrthoDB" id="6161812at2759"/>
<evidence type="ECO:0000256" key="1">
    <source>
        <dbReference type="PROSITE-ProRule" id="PRU00042"/>
    </source>
</evidence>
<keyword evidence="2" id="KW-0175">Coiled coil</keyword>
<keyword evidence="1" id="KW-0863">Zinc-finger</keyword>
<organism evidence="5 6">
    <name type="scientific">Plectosphaerella plurivora</name>
    <dbReference type="NCBI Taxonomy" id="936078"/>
    <lineage>
        <taxon>Eukaryota</taxon>
        <taxon>Fungi</taxon>
        <taxon>Dikarya</taxon>
        <taxon>Ascomycota</taxon>
        <taxon>Pezizomycotina</taxon>
        <taxon>Sordariomycetes</taxon>
        <taxon>Hypocreomycetidae</taxon>
        <taxon>Glomerellales</taxon>
        <taxon>Plectosphaerellaceae</taxon>
        <taxon>Plectosphaerella</taxon>
    </lineage>
</organism>
<keyword evidence="6" id="KW-1185">Reference proteome</keyword>
<dbReference type="InterPro" id="IPR013087">
    <property type="entry name" value="Znf_C2H2_type"/>
</dbReference>
<feature type="region of interest" description="Disordered" evidence="3">
    <location>
        <begin position="29"/>
        <end position="52"/>
    </location>
</feature>
<keyword evidence="1" id="KW-0479">Metal-binding</keyword>